<name>A0AA41VS68_PAPNU</name>
<feature type="region of interest" description="Disordered" evidence="1">
    <location>
        <begin position="115"/>
        <end position="174"/>
    </location>
</feature>
<organism evidence="2 3">
    <name type="scientific">Papaver nudicaule</name>
    <name type="common">Iceland poppy</name>
    <dbReference type="NCBI Taxonomy" id="74823"/>
    <lineage>
        <taxon>Eukaryota</taxon>
        <taxon>Viridiplantae</taxon>
        <taxon>Streptophyta</taxon>
        <taxon>Embryophyta</taxon>
        <taxon>Tracheophyta</taxon>
        <taxon>Spermatophyta</taxon>
        <taxon>Magnoliopsida</taxon>
        <taxon>Ranunculales</taxon>
        <taxon>Papaveraceae</taxon>
        <taxon>Papaveroideae</taxon>
        <taxon>Papaver</taxon>
    </lineage>
</organism>
<evidence type="ECO:0000256" key="1">
    <source>
        <dbReference type="SAM" id="MobiDB-lite"/>
    </source>
</evidence>
<feature type="compositionally biased region" description="Polar residues" evidence="1">
    <location>
        <begin position="158"/>
        <end position="168"/>
    </location>
</feature>
<evidence type="ECO:0000313" key="3">
    <source>
        <dbReference type="Proteomes" id="UP001177140"/>
    </source>
</evidence>
<dbReference type="EMBL" id="JAJJMA010281987">
    <property type="protein sequence ID" value="MCL7046496.1"/>
    <property type="molecule type" value="Genomic_DNA"/>
</dbReference>
<dbReference type="Proteomes" id="UP001177140">
    <property type="component" value="Unassembled WGS sequence"/>
</dbReference>
<evidence type="ECO:0000313" key="2">
    <source>
        <dbReference type="EMBL" id="MCL7046496.1"/>
    </source>
</evidence>
<gene>
    <name evidence="2" type="ORF">MKW94_020752</name>
</gene>
<reference evidence="2" key="1">
    <citation type="submission" date="2022-03" db="EMBL/GenBank/DDBJ databases">
        <title>A functionally conserved STORR gene fusion in Papaver species that diverged 16.8 million years ago.</title>
        <authorList>
            <person name="Catania T."/>
        </authorList>
    </citation>
    <scope>NUCLEOTIDE SEQUENCE</scope>
    <source>
        <strain evidence="2">S-191538</strain>
    </source>
</reference>
<sequence length="174" mass="19578">TLSIHPKGLHGTYRSQTGRDATWSGTNFIIGLQHVGTEPLYVEHGVSVINRKDKKKTRKCDSECEFRANKRIMNEAMCLAELLDPKKGFIINDILYIKVEICAMKIIKYTPAAPTPMVKTTQSTGKKEVSRSSAETTTQSEESKSTLNKNPGEDQETKATNGKRNFSLSRWFHE</sequence>
<dbReference type="InterPro" id="IPR008974">
    <property type="entry name" value="TRAF-like"/>
</dbReference>
<proteinExistence type="predicted"/>
<evidence type="ECO:0008006" key="4">
    <source>
        <dbReference type="Google" id="ProtNLM"/>
    </source>
</evidence>
<dbReference type="SUPFAM" id="SSF49599">
    <property type="entry name" value="TRAF domain-like"/>
    <property type="match status" value="1"/>
</dbReference>
<dbReference type="AlphaFoldDB" id="A0AA41VS68"/>
<feature type="non-terminal residue" evidence="2">
    <location>
        <position position="174"/>
    </location>
</feature>
<dbReference type="Gene3D" id="2.60.210.10">
    <property type="entry name" value="Apoptosis, Tumor Necrosis Factor Receptor Associated Protein 2, Chain A"/>
    <property type="match status" value="1"/>
</dbReference>
<keyword evidence="3" id="KW-1185">Reference proteome</keyword>
<comment type="caution">
    <text evidence="2">The sequence shown here is derived from an EMBL/GenBank/DDBJ whole genome shotgun (WGS) entry which is preliminary data.</text>
</comment>
<feature type="compositionally biased region" description="Low complexity" evidence="1">
    <location>
        <begin position="131"/>
        <end position="140"/>
    </location>
</feature>
<protein>
    <recommendedName>
        <fullName evidence="4">MATH domain-containing protein</fullName>
    </recommendedName>
</protein>
<accession>A0AA41VS68</accession>